<protein>
    <recommendedName>
        <fullName evidence="1">SnoaL-like domain-containing protein</fullName>
    </recommendedName>
</protein>
<reference evidence="2 3" key="1">
    <citation type="submission" date="2016-07" db="EMBL/GenBank/DDBJ databases">
        <title>Complete genome sequence of the Lentzea guizhouensis DHS C013.</title>
        <authorList>
            <person name="Cao C."/>
        </authorList>
    </citation>
    <scope>NUCLEOTIDE SEQUENCE [LARGE SCALE GENOMIC DNA]</scope>
    <source>
        <strain evidence="2 3">DHS C013</strain>
    </source>
</reference>
<dbReference type="Pfam" id="PF12680">
    <property type="entry name" value="SnoaL_2"/>
    <property type="match status" value="1"/>
</dbReference>
<name>A0A1B2HFT9_9PSEU</name>
<evidence type="ECO:0000313" key="2">
    <source>
        <dbReference type="EMBL" id="ANZ36593.1"/>
    </source>
</evidence>
<dbReference type="STRING" id="1586287.BBK82_11470"/>
<evidence type="ECO:0000313" key="3">
    <source>
        <dbReference type="Proteomes" id="UP000093053"/>
    </source>
</evidence>
<dbReference type="Proteomes" id="UP000093053">
    <property type="component" value="Chromosome"/>
</dbReference>
<proteinExistence type="predicted"/>
<keyword evidence="3" id="KW-1185">Reference proteome</keyword>
<dbReference type="InterPro" id="IPR032710">
    <property type="entry name" value="NTF2-like_dom_sf"/>
</dbReference>
<organism evidence="2 3">
    <name type="scientific">Lentzea guizhouensis</name>
    <dbReference type="NCBI Taxonomy" id="1586287"/>
    <lineage>
        <taxon>Bacteria</taxon>
        <taxon>Bacillati</taxon>
        <taxon>Actinomycetota</taxon>
        <taxon>Actinomycetes</taxon>
        <taxon>Pseudonocardiales</taxon>
        <taxon>Pseudonocardiaceae</taxon>
        <taxon>Lentzea</taxon>
    </lineage>
</organism>
<sequence length="124" mass="14225">MIDQALDLLLKKDMAGFAGLWAEDGRMEFPFAPEGWPQEVSGRQAIHDYLRDYPKMIDVQDIPWRKVHVTADPDVTVAEFDLEGQVVATGKPYRYRYIVVITARDGQIVEWRDYWNPLAAGELA</sequence>
<evidence type="ECO:0000259" key="1">
    <source>
        <dbReference type="Pfam" id="PF12680"/>
    </source>
</evidence>
<dbReference type="RefSeq" id="WP_065914994.1">
    <property type="nucleotide sequence ID" value="NZ_CP016793.1"/>
</dbReference>
<feature type="domain" description="SnoaL-like" evidence="1">
    <location>
        <begin position="4"/>
        <end position="111"/>
    </location>
</feature>
<dbReference type="AlphaFoldDB" id="A0A1B2HFT9"/>
<dbReference type="KEGG" id="led:BBK82_11470"/>
<dbReference type="Gene3D" id="3.10.450.50">
    <property type="match status" value="1"/>
</dbReference>
<dbReference type="SUPFAM" id="SSF54427">
    <property type="entry name" value="NTF2-like"/>
    <property type="match status" value="1"/>
</dbReference>
<dbReference type="EMBL" id="CP016793">
    <property type="protein sequence ID" value="ANZ36593.1"/>
    <property type="molecule type" value="Genomic_DNA"/>
</dbReference>
<gene>
    <name evidence="2" type="ORF">BBK82_11470</name>
</gene>
<accession>A0A1B2HFT9</accession>
<dbReference type="OrthoDB" id="3681559at2"/>
<dbReference type="InterPro" id="IPR037401">
    <property type="entry name" value="SnoaL-like"/>
</dbReference>